<dbReference type="Gene3D" id="3.40.50.720">
    <property type="entry name" value="NAD(P)-binding Rossmann-like Domain"/>
    <property type="match status" value="1"/>
</dbReference>
<organism evidence="2 3">
    <name type="scientific">Ambispora leptoticha</name>
    <dbReference type="NCBI Taxonomy" id="144679"/>
    <lineage>
        <taxon>Eukaryota</taxon>
        <taxon>Fungi</taxon>
        <taxon>Fungi incertae sedis</taxon>
        <taxon>Mucoromycota</taxon>
        <taxon>Glomeromycotina</taxon>
        <taxon>Glomeromycetes</taxon>
        <taxon>Archaeosporales</taxon>
        <taxon>Ambisporaceae</taxon>
        <taxon>Ambispora</taxon>
    </lineage>
</organism>
<dbReference type="OrthoDB" id="191139at2759"/>
<sequence>PYELNEHGIEKQFATNYIGHFVLTKTLLPVIEASTPSRIVNVSSLSYKSAPKTGINFDDINLEKEDAVTRY</sequence>
<dbReference type="EMBL" id="CAJVPS010056343">
    <property type="protein sequence ID" value="CAG8777016.1"/>
    <property type="molecule type" value="Genomic_DNA"/>
</dbReference>
<feature type="non-terminal residue" evidence="2">
    <location>
        <position position="1"/>
    </location>
</feature>
<keyword evidence="3" id="KW-1185">Reference proteome</keyword>
<dbReference type="AlphaFoldDB" id="A0A9N9JDX0"/>
<reference evidence="2" key="1">
    <citation type="submission" date="2021-06" db="EMBL/GenBank/DDBJ databases">
        <authorList>
            <person name="Kallberg Y."/>
            <person name="Tangrot J."/>
            <person name="Rosling A."/>
        </authorList>
    </citation>
    <scope>NUCLEOTIDE SEQUENCE</scope>
    <source>
        <strain evidence="2">FL130A</strain>
    </source>
</reference>
<evidence type="ECO:0000313" key="2">
    <source>
        <dbReference type="EMBL" id="CAG8777016.1"/>
    </source>
</evidence>
<dbReference type="GO" id="GO:0016491">
    <property type="term" value="F:oxidoreductase activity"/>
    <property type="evidence" value="ECO:0007669"/>
    <property type="project" value="UniProtKB-KW"/>
</dbReference>
<dbReference type="InterPro" id="IPR036291">
    <property type="entry name" value="NAD(P)-bd_dom_sf"/>
</dbReference>
<gene>
    <name evidence="2" type="ORF">ALEPTO_LOCUS14458</name>
</gene>
<comment type="caution">
    <text evidence="2">The sequence shown here is derived from an EMBL/GenBank/DDBJ whole genome shotgun (WGS) entry which is preliminary data.</text>
</comment>
<accession>A0A9N9JDX0</accession>
<protein>
    <submittedName>
        <fullName evidence="2">8635_t:CDS:1</fullName>
    </submittedName>
</protein>
<dbReference type="PANTHER" id="PTHR43157">
    <property type="entry name" value="PHOSPHATIDYLINOSITOL-GLYCAN BIOSYNTHESIS CLASS F PROTEIN-RELATED"/>
    <property type="match status" value="1"/>
</dbReference>
<dbReference type="SUPFAM" id="SSF51735">
    <property type="entry name" value="NAD(P)-binding Rossmann-fold domains"/>
    <property type="match status" value="1"/>
</dbReference>
<name>A0A9N9JDX0_9GLOM</name>
<evidence type="ECO:0000313" key="3">
    <source>
        <dbReference type="Proteomes" id="UP000789508"/>
    </source>
</evidence>
<dbReference type="Proteomes" id="UP000789508">
    <property type="component" value="Unassembled WGS sequence"/>
</dbReference>
<evidence type="ECO:0000256" key="1">
    <source>
        <dbReference type="ARBA" id="ARBA00023002"/>
    </source>
</evidence>
<feature type="non-terminal residue" evidence="2">
    <location>
        <position position="71"/>
    </location>
</feature>
<keyword evidence="1" id="KW-0560">Oxidoreductase</keyword>
<dbReference type="PANTHER" id="PTHR43157:SF31">
    <property type="entry name" value="PHOSPHATIDYLINOSITOL-GLYCAN BIOSYNTHESIS CLASS F PROTEIN"/>
    <property type="match status" value="1"/>
</dbReference>
<proteinExistence type="predicted"/>